<dbReference type="WBParaSite" id="ALUE_0001626401-mRNA-1">
    <property type="protein sequence ID" value="ALUE_0001626401-mRNA-1"/>
    <property type="gene ID" value="ALUE_0001626401"/>
</dbReference>
<dbReference type="PANTHER" id="PTHR32100">
    <property type="entry name" value="OMEGA-6 FATTY ACID DESATURASE, CHLOROPLASTIC"/>
    <property type="match status" value="1"/>
</dbReference>
<keyword evidence="1" id="KW-1133">Transmembrane helix</keyword>
<dbReference type="AlphaFoldDB" id="A0A0M3IDY1"/>
<feature type="domain" description="Fatty acid desaturase" evidence="2">
    <location>
        <begin position="52"/>
        <end position="328"/>
    </location>
</feature>
<dbReference type="CDD" id="cd03507">
    <property type="entry name" value="Delta12-FADS-like"/>
    <property type="match status" value="1"/>
</dbReference>
<dbReference type="Pfam" id="PF00487">
    <property type="entry name" value="FA_desaturase"/>
    <property type="match status" value="1"/>
</dbReference>
<dbReference type="InterPro" id="IPR012171">
    <property type="entry name" value="Fatty_acid_desaturase"/>
</dbReference>
<dbReference type="Proteomes" id="UP000036681">
    <property type="component" value="Unplaced"/>
</dbReference>
<organism evidence="3 4">
    <name type="scientific">Ascaris lumbricoides</name>
    <name type="common">Giant roundworm</name>
    <dbReference type="NCBI Taxonomy" id="6252"/>
    <lineage>
        <taxon>Eukaryota</taxon>
        <taxon>Metazoa</taxon>
        <taxon>Ecdysozoa</taxon>
        <taxon>Nematoda</taxon>
        <taxon>Chromadorea</taxon>
        <taxon>Rhabditida</taxon>
        <taxon>Spirurina</taxon>
        <taxon>Ascaridomorpha</taxon>
        <taxon>Ascaridoidea</taxon>
        <taxon>Ascarididae</taxon>
        <taxon>Ascaris</taxon>
    </lineage>
</organism>
<keyword evidence="3" id="KW-1185">Reference proteome</keyword>
<feature type="transmembrane region" description="Helical" evidence="1">
    <location>
        <begin position="232"/>
        <end position="250"/>
    </location>
</feature>
<dbReference type="GO" id="GO:0016491">
    <property type="term" value="F:oxidoreductase activity"/>
    <property type="evidence" value="ECO:0007669"/>
    <property type="project" value="InterPro"/>
</dbReference>
<reference evidence="4" key="1">
    <citation type="submission" date="2017-02" db="UniProtKB">
        <authorList>
            <consortium name="WormBaseParasite"/>
        </authorList>
    </citation>
    <scope>IDENTIFICATION</scope>
</reference>
<sequence length="366" mass="42717">MKLPTIDAIRRAVPAQCFERSLPKSLFFLVLDFAILASLYLAVSYFEHFGIAGLLLWYWLMGMFGSSLFVVGHDCGHGTFSEYTIVNDFFGHMAHAPLLAPYWPWQKSHRQHHQYTSHIDKDKGHPWITEEEFTSRNWIERNFAKIPISGFFRWNPIYTIAGLPDGSHFWPFSKLFSNNYERIQCVLSGTACGLCAFVSFYCFLCIFFTISLVACRVAFRLCDCSIYSFIKYYYIPLLFQGFWLVVITYLQHNSETIEVYEEGYWSYVTGQTQTIDRTFGFGIDVLLHHITDGHVAHHFFYTRIPHYHLMEATEAIKKLLKPYEGAYKCKSCYDFIKEFLILNIKLEYLVGRGTGVLRYATKEIKK</sequence>
<evidence type="ECO:0000259" key="2">
    <source>
        <dbReference type="Pfam" id="PF00487"/>
    </source>
</evidence>
<dbReference type="InterPro" id="IPR005804">
    <property type="entry name" value="FA_desaturase_dom"/>
</dbReference>
<accession>A0A0M3IDY1</accession>
<dbReference type="GO" id="GO:0006629">
    <property type="term" value="P:lipid metabolic process"/>
    <property type="evidence" value="ECO:0007669"/>
    <property type="project" value="InterPro"/>
</dbReference>
<keyword evidence="1" id="KW-0812">Transmembrane</keyword>
<evidence type="ECO:0000313" key="3">
    <source>
        <dbReference type="Proteomes" id="UP000036681"/>
    </source>
</evidence>
<evidence type="ECO:0000313" key="4">
    <source>
        <dbReference type="WBParaSite" id="ALUE_0001626401-mRNA-1"/>
    </source>
</evidence>
<feature type="transmembrane region" description="Helical" evidence="1">
    <location>
        <begin position="26"/>
        <end position="43"/>
    </location>
</feature>
<proteinExistence type="predicted"/>
<evidence type="ECO:0000256" key="1">
    <source>
        <dbReference type="SAM" id="Phobius"/>
    </source>
</evidence>
<feature type="transmembrane region" description="Helical" evidence="1">
    <location>
        <begin position="185"/>
        <end position="212"/>
    </location>
</feature>
<name>A0A0M3IDY1_ASCLU</name>
<protein>
    <submittedName>
        <fullName evidence="4">FA_desaturase domain-containing protein</fullName>
    </submittedName>
</protein>
<feature type="transmembrane region" description="Helical" evidence="1">
    <location>
        <begin position="49"/>
        <end position="71"/>
    </location>
</feature>
<keyword evidence="1" id="KW-0472">Membrane</keyword>